<organism evidence="2 3">
    <name type="scientific">Caligus rogercresseyi</name>
    <name type="common">Sea louse</name>
    <dbReference type="NCBI Taxonomy" id="217165"/>
    <lineage>
        <taxon>Eukaryota</taxon>
        <taxon>Metazoa</taxon>
        <taxon>Ecdysozoa</taxon>
        <taxon>Arthropoda</taxon>
        <taxon>Crustacea</taxon>
        <taxon>Multicrustacea</taxon>
        <taxon>Hexanauplia</taxon>
        <taxon>Copepoda</taxon>
        <taxon>Siphonostomatoida</taxon>
        <taxon>Caligidae</taxon>
        <taxon>Caligus</taxon>
    </lineage>
</organism>
<evidence type="ECO:0000259" key="1">
    <source>
        <dbReference type="Pfam" id="PF02469"/>
    </source>
</evidence>
<dbReference type="OrthoDB" id="286301at2759"/>
<dbReference type="Proteomes" id="UP000595437">
    <property type="component" value="Chromosome 6"/>
</dbReference>
<dbReference type="SUPFAM" id="SSF82153">
    <property type="entry name" value="FAS1 domain"/>
    <property type="match status" value="1"/>
</dbReference>
<sequence length="105" mass="10840">EDPLRYSLPQTRNSSVFLSLLSSPLSLIPTQSKPSSPPCHSGQRILSADIPIGSTTLPTAAPGESITVINQNGKVAVQTSSGTAVVTHVDIEADNGVVHAINGII</sequence>
<dbReference type="Pfam" id="PF02469">
    <property type="entry name" value="Fasciclin"/>
    <property type="match status" value="1"/>
</dbReference>
<dbReference type="EMBL" id="CP045895">
    <property type="protein sequence ID" value="QQP49255.1"/>
    <property type="molecule type" value="Genomic_DNA"/>
</dbReference>
<gene>
    <name evidence="2" type="ORF">FKW44_009845</name>
</gene>
<evidence type="ECO:0000313" key="2">
    <source>
        <dbReference type="EMBL" id="QQP49255.1"/>
    </source>
</evidence>
<proteinExistence type="predicted"/>
<name>A0A7T8K952_CALRO</name>
<feature type="domain" description="FAS1" evidence="1">
    <location>
        <begin position="44"/>
        <end position="104"/>
    </location>
</feature>
<dbReference type="InterPro" id="IPR036378">
    <property type="entry name" value="FAS1_dom_sf"/>
</dbReference>
<evidence type="ECO:0000313" key="3">
    <source>
        <dbReference type="Proteomes" id="UP000595437"/>
    </source>
</evidence>
<keyword evidence="3" id="KW-1185">Reference proteome</keyword>
<accession>A0A7T8K952</accession>
<dbReference type="Gene3D" id="2.30.180.10">
    <property type="entry name" value="FAS1 domain"/>
    <property type="match status" value="1"/>
</dbReference>
<protein>
    <recommendedName>
        <fullName evidence="1">FAS1 domain-containing protein</fullName>
    </recommendedName>
</protein>
<dbReference type="AlphaFoldDB" id="A0A7T8K952"/>
<feature type="non-terminal residue" evidence="2">
    <location>
        <position position="1"/>
    </location>
</feature>
<dbReference type="InterPro" id="IPR000782">
    <property type="entry name" value="FAS1_domain"/>
</dbReference>
<reference evidence="3" key="1">
    <citation type="submission" date="2021-01" db="EMBL/GenBank/DDBJ databases">
        <title>Caligus Genome Assembly.</title>
        <authorList>
            <person name="Gallardo-Escarate C."/>
        </authorList>
    </citation>
    <scope>NUCLEOTIDE SEQUENCE [LARGE SCALE GENOMIC DNA]</scope>
</reference>